<name>A0A9Q3PUQ3_9BASI</name>
<organism evidence="2 3">
    <name type="scientific">Austropuccinia psidii MF-1</name>
    <dbReference type="NCBI Taxonomy" id="1389203"/>
    <lineage>
        <taxon>Eukaryota</taxon>
        <taxon>Fungi</taxon>
        <taxon>Dikarya</taxon>
        <taxon>Basidiomycota</taxon>
        <taxon>Pucciniomycotina</taxon>
        <taxon>Pucciniomycetes</taxon>
        <taxon>Pucciniales</taxon>
        <taxon>Sphaerophragmiaceae</taxon>
        <taxon>Austropuccinia</taxon>
    </lineage>
</organism>
<feature type="region of interest" description="Disordered" evidence="1">
    <location>
        <begin position="1"/>
        <end position="46"/>
    </location>
</feature>
<protein>
    <submittedName>
        <fullName evidence="2">Uncharacterized protein</fullName>
    </submittedName>
</protein>
<dbReference type="EMBL" id="AVOT02091334">
    <property type="protein sequence ID" value="MBW0573082.1"/>
    <property type="molecule type" value="Genomic_DNA"/>
</dbReference>
<proteinExistence type="predicted"/>
<reference evidence="2" key="1">
    <citation type="submission" date="2021-03" db="EMBL/GenBank/DDBJ databases">
        <title>Draft genome sequence of rust myrtle Austropuccinia psidii MF-1, a brazilian biotype.</title>
        <authorList>
            <person name="Quecine M.C."/>
            <person name="Pachon D.M.R."/>
            <person name="Bonatelli M.L."/>
            <person name="Correr F.H."/>
            <person name="Franceschini L.M."/>
            <person name="Leite T.F."/>
            <person name="Margarido G.R.A."/>
            <person name="Almeida C.A."/>
            <person name="Ferrarezi J.A."/>
            <person name="Labate C.A."/>
        </authorList>
    </citation>
    <scope>NUCLEOTIDE SEQUENCE</scope>
    <source>
        <strain evidence="2">MF-1</strain>
    </source>
</reference>
<feature type="compositionally biased region" description="Polar residues" evidence="1">
    <location>
        <begin position="14"/>
        <end position="31"/>
    </location>
</feature>
<comment type="caution">
    <text evidence="2">The sequence shown here is derived from an EMBL/GenBank/DDBJ whole genome shotgun (WGS) entry which is preliminary data.</text>
</comment>
<dbReference type="Proteomes" id="UP000765509">
    <property type="component" value="Unassembled WGS sequence"/>
</dbReference>
<evidence type="ECO:0000313" key="3">
    <source>
        <dbReference type="Proteomes" id="UP000765509"/>
    </source>
</evidence>
<evidence type="ECO:0000313" key="2">
    <source>
        <dbReference type="EMBL" id="MBW0573082.1"/>
    </source>
</evidence>
<accession>A0A9Q3PUQ3</accession>
<keyword evidence="3" id="KW-1185">Reference proteome</keyword>
<gene>
    <name evidence="2" type="ORF">O181_112797</name>
</gene>
<evidence type="ECO:0000256" key="1">
    <source>
        <dbReference type="SAM" id="MobiDB-lite"/>
    </source>
</evidence>
<feature type="compositionally biased region" description="Basic residues" evidence="1">
    <location>
        <begin position="1"/>
        <end position="13"/>
    </location>
</feature>
<sequence length="286" mass="33719">MHIAKSSRQKNCTRHNQSQLHTSETLASKGTNQRKEKACPEPEDLEEDTLDAVVDDKILRKIIPTLPFTFQLDRNLKPEDWKDMYQVLQLHHLLKDPFQWSMDNKRFNLGSHWEELGASCQKICLKEIDFKYLMEITKGWNPTKQFRLLEDKPALQWLHTIQEPADQWQRVTIIHNLRKFPGEVKDTRAKTRPFLTNSITPTQNEHSVLTPEIDLKSDEMLLQMAQYAEQTQKKFEELQESHERMKKLTASMDKIVKVLQEGHAQLRKSSEETNKLLSQVFEEQHH</sequence>
<dbReference type="AlphaFoldDB" id="A0A9Q3PUQ3"/>